<evidence type="ECO:0000313" key="3">
    <source>
        <dbReference type="WBParaSite" id="SSLN_0000807601-mRNA-1"/>
    </source>
</evidence>
<dbReference type="WBParaSite" id="SSLN_0000807601-mRNA-1">
    <property type="protein sequence ID" value="SSLN_0000807601-mRNA-1"/>
    <property type="gene ID" value="SSLN_0000807601"/>
</dbReference>
<evidence type="ECO:0000313" key="1">
    <source>
        <dbReference type="EMBL" id="VDL94166.1"/>
    </source>
</evidence>
<sequence>MLLWPPLTGTQLSPVSLQVVNAPVAASNWYPTLTCGSSKLGFYAPVAASNWYPTLTCGSSKLGSLLWPPLTGGECSCGLTGTQLSPVAPRSWVLPGGHTPANRHDRWAKPGEGLRCSVCLHTRRQWLADRKISGCKTQTNNNIPRPHPPRHTLQAAQVNRHILAAWNVRSLLDNPRSNRPEPRTVLVARELVRYMVDIVYDYSP</sequence>
<gene>
    <name evidence="1" type="ORF">SSLN_LOCUS7781</name>
</gene>
<accession>A0A183SU83</accession>
<evidence type="ECO:0000313" key="2">
    <source>
        <dbReference type="Proteomes" id="UP000275846"/>
    </source>
</evidence>
<dbReference type="EMBL" id="UYSU01034303">
    <property type="protein sequence ID" value="VDL94166.1"/>
    <property type="molecule type" value="Genomic_DNA"/>
</dbReference>
<reference evidence="1 2" key="2">
    <citation type="submission" date="2018-11" db="EMBL/GenBank/DDBJ databases">
        <authorList>
            <consortium name="Pathogen Informatics"/>
        </authorList>
    </citation>
    <scope>NUCLEOTIDE SEQUENCE [LARGE SCALE GENOMIC DNA]</scope>
    <source>
        <strain evidence="1 2">NST_G2</strain>
    </source>
</reference>
<keyword evidence="2" id="KW-1185">Reference proteome</keyword>
<organism evidence="3">
    <name type="scientific">Schistocephalus solidus</name>
    <name type="common">Tapeworm</name>
    <dbReference type="NCBI Taxonomy" id="70667"/>
    <lineage>
        <taxon>Eukaryota</taxon>
        <taxon>Metazoa</taxon>
        <taxon>Spiralia</taxon>
        <taxon>Lophotrochozoa</taxon>
        <taxon>Platyhelminthes</taxon>
        <taxon>Cestoda</taxon>
        <taxon>Eucestoda</taxon>
        <taxon>Diphyllobothriidea</taxon>
        <taxon>Diphyllobothriidae</taxon>
        <taxon>Schistocephalus</taxon>
    </lineage>
</organism>
<proteinExistence type="predicted"/>
<dbReference type="OrthoDB" id="10225613at2759"/>
<dbReference type="AlphaFoldDB" id="A0A183SU83"/>
<name>A0A183SU83_SCHSO</name>
<protein>
    <submittedName>
        <fullName evidence="1 3">Uncharacterized protein</fullName>
    </submittedName>
</protein>
<dbReference type="Proteomes" id="UP000275846">
    <property type="component" value="Unassembled WGS sequence"/>
</dbReference>
<reference evidence="3" key="1">
    <citation type="submission" date="2016-06" db="UniProtKB">
        <authorList>
            <consortium name="WormBaseParasite"/>
        </authorList>
    </citation>
    <scope>IDENTIFICATION</scope>
</reference>